<accession>A0A8R1UJD2</accession>
<gene>
    <name evidence="1" type="primary">WBGene00272064</name>
</gene>
<keyword evidence="2" id="KW-1185">Reference proteome</keyword>
<sequence>MGAEDEPEVFYEADDGRKISCTLREAQTWLYQGYFTSSTRFALRGRDGNEGEWTTLGELIARNGRAMPFSEWMSNEEEEELRKLREEIIKLNRQKESLEQLMEQNKERRTFVHQELDRIAQKLSDLDSPLKLPEVTSSTADDAPVEKASSAVLDVTQSVPSADIALRFKELRALFGRCDKLKLSRLMEETSGLCSEESHLKCNFCLVHLDTTNCMLYHIGSERHISNVEKSR</sequence>
<dbReference type="Proteomes" id="UP000005239">
    <property type="component" value="Unassembled WGS sequence"/>
</dbReference>
<organism evidence="1 2">
    <name type="scientific">Pristionchus pacificus</name>
    <name type="common">Parasitic nematode worm</name>
    <dbReference type="NCBI Taxonomy" id="54126"/>
    <lineage>
        <taxon>Eukaryota</taxon>
        <taxon>Metazoa</taxon>
        <taxon>Ecdysozoa</taxon>
        <taxon>Nematoda</taxon>
        <taxon>Chromadorea</taxon>
        <taxon>Rhabditida</taxon>
        <taxon>Rhabditina</taxon>
        <taxon>Diplogasteromorpha</taxon>
        <taxon>Diplogasteroidea</taxon>
        <taxon>Neodiplogasteridae</taxon>
        <taxon>Pristionchus</taxon>
    </lineage>
</organism>
<protein>
    <submittedName>
        <fullName evidence="1">Uncharacterized protein</fullName>
    </submittedName>
</protein>
<dbReference type="PANTHER" id="PTHR35574:SF3">
    <property type="entry name" value="G PROTEIN-COUPLED RECEPTOR"/>
    <property type="match status" value="1"/>
</dbReference>
<reference evidence="1" key="2">
    <citation type="submission" date="2022-06" db="UniProtKB">
        <authorList>
            <consortium name="EnsemblMetazoa"/>
        </authorList>
    </citation>
    <scope>IDENTIFICATION</scope>
    <source>
        <strain evidence="1">PS312</strain>
    </source>
</reference>
<proteinExistence type="predicted"/>
<reference evidence="2" key="1">
    <citation type="journal article" date="2008" name="Nat. Genet.">
        <title>The Pristionchus pacificus genome provides a unique perspective on nematode lifestyle and parasitism.</title>
        <authorList>
            <person name="Dieterich C."/>
            <person name="Clifton S.W."/>
            <person name="Schuster L.N."/>
            <person name="Chinwalla A."/>
            <person name="Delehaunty K."/>
            <person name="Dinkelacker I."/>
            <person name="Fulton L."/>
            <person name="Fulton R."/>
            <person name="Godfrey J."/>
            <person name="Minx P."/>
            <person name="Mitreva M."/>
            <person name="Roeseler W."/>
            <person name="Tian H."/>
            <person name="Witte H."/>
            <person name="Yang S.P."/>
            <person name="Wilson R.K."/>
            <person name="Sommer R.J."/>
        </authorList>
    </citation>
    <scope>NUCLEOTIDE SEQUENCE [LARGE SCALE GENOMIC DNA]</scope>
    <source>
        <strain evidence="2">PS312</strain>
    </source>
</reference>
<name>A0A2A6CYC8_PRIPA</name>
<dbReference type="EnsemblMetazoa" id="PPA33695.1">
    <property type="protein sequence ID" value="PPA33695.1"/>
    <property type="gene ID" value="WBGene00272064"/>
</dbReference>
<evidence type="ECO:0000313" key="1">
    <source>
        <dbReference type="EnsemblMetazoa" id="PPA33695.1"/>
    </source>
</evidence>
<evidence type="ECO:0000313" key="2">
    <source>
        <dbReference type="Proteomes" id="UP000005239"/>
    </source>
</evidence>
<accession>A0A2A6CYC8</accession>
<dbReference type="PANTHER" id="PTHR35574">
    <property type="entry name" value="PUTATIVE-RELATED"/>
    <property type="match status" value="1"/>
</dbReference>
<dbReference type="AlphaFoldDB" id="A0A2A6CYC8"/>